<evidence type="ECO:0000313" key="3">
    <source>
        <dbReference type="Proteomes" id="UP000271241"/>
    </source>
</evidence>
<gene>
    <name evidence="2" type="ORF">THASP1DRAFT_32870</name>
</gene>
<dbReference type="InterPro" id="IPR036047">
    <property type="entry name" value="F-box-like_dom_sf"/>
</dbReference>
<name>A0A4P9XHW3_9FUNG</name>
<accession>A0A4P9XHW3</accession>
<protein>
    <recommendedName>
        <fullName evidence="1">F-box domain-containing protein</fullName>
    </recommendedName>
</protein>
<dbReference type="PROSITE" id="PS50181">
    <property type="entry name" value="FBOX"/>
    <property type="match status" value="1"/>
</dbReference>
<keyword evidence="3" id="KW-1185">Reference proteome</keyword>
<evidence type="ECO:0000313" key="2">
    <source>
        <dbReference type="EMBL" id="RKP05295.1"/>
    </source>
</evidence>
<organism evidence="2 3">
    <name type="scientific">Thamnocephalis sphaerospora</name>
    <dbReference type="NCBI Taxonomy" id="78915"/>
    <lineage>
        <taxon>Eukaryota</taxon>
        <taxon>Fungi</taxon>
        <taxon>Fungi incertae sedis</taxon>
        <taxon>Zoopagomycota</taxon>
        <taxon>Zoopagomycotina</taxon>
        <taxon>Zoopagomycetes</taxon>
        <taxon>Zoopagales</taxon>
        <taxon>Sigmoideomycetaceae</taxon>
        <taxon>Thamnocephalis</taxon>
    </lineage>
</organism>
<evidence type="ECO:0000259" key="1">
    <source>
        <dbReference type="PROSITE" id="PS50181"/>
    </source>
</evidence>
<feature type="domain" description="F-box" evidence="1">
    <location>
        <begin position="1"/>
        <end position="45"/>
    </location>
</feature>
<dbReference type="AlphaFoldDB" id="A0A4P9XHW3"/>
<dbReference type="InterPro" id="IPR001810">
    <property type="entry name" value="F-box_dom"/>
</dbReference>
<proteinExistence type="predicted"/>
<dbReference type="EMBL" id="KZ993183">
    <property type="protein sequence ID" value="RKP05295.1"/>
    <property type="molecule type" value="Genomic_DNA"/>
</dbReference>
<dbReference type="Proteomes" id="UP000271241">
    <property type="component" value="Unassembled WGS sequence"/>
</dbReference>
<reference evidence="3" key="1">
    <citation type="journal article" date="2018" name="Nat. Microbiol.">
        <title>Leveraging single-cell genomics to expand the fungal tree of life.</title>
        <authorList>
            <person name="Ahrendt S.R."/>
            <person name="Quandt C.A."/>
            <person name="Ciobanu D."/>
            <person name="Clum A."/>
            <person name="Salamov A."/>
            <person name="Andreopoulos B."/>
            <person name="Cheng J.F."/>
            <person name="Woyke T."/>
            <person name="Pelin A."/>
            <person name="Henrissat B."/>
            <person name="Reynolds N.K."/>
            <person name="Benny G.L."/>
            <person name="Smith M.E."/>
            <person name="James T.Y."/>
            <person name="Grigoriev I.V."/>
        </authorList>
    </citation>
    <scope>NUCLEOTIDE SEQUENCE [LARGE SCALE GENOMIC DNA]</scope>
    <source>
        <strain evidence="3">RSA 1356</strain>
    </source>
</reference>
<dbReference type="Gene3D" id="1.20.1280.50">
    <property type="match status" value="1"/>
</dbReference>
<dbReference type="SUPFAM" id="SSF81383">
    <property type="entry name" value="F-box domain"/>
    <property type="match status" value="1"/>
</dbReference>
<sequence length="474" mass="54541">MNRMPKEIFDRIVKAMDETTLAALSCTSQQWRARISRRQKWWRERFEQQFPQSDDNEWRWLCQYKRAHFGRAHNSNYAGKLPDAPQKPQLDWFAVYCSRRAAEYRWRHGQCMVSQSGGVSGTRPHGIRLQSIPLITPGSHLNRAVVASQWMLSSQQQSVWLLERLCWDGVSAGCLKIWERLCLDEHLVVQTYDASDHRSRSLHIWRFDALNKPPRTIVASKRVREVHAHRHWLIGRYELPSASAMFAYNFANGAYCSDVLDGSPYGCIQRVTASDVLAVYVEYRHQSGPVTVSYKLWRIAPSQPVPFQCKAAGSTRMSKIGYIRPLRVDDNRFIVHAEKCNKQEPKSPPTLALLAIVYGVKSTSLTEIWTRSIKFRRVQPISSRNLLLVDEQTLLSLVDGSQVHRVHLECWRLSGLYPLENQWTKMTEESTWHDPKNNPTLNILEGARQAVSSTAILYSSDGSLTLLDYAECLL</sequence>